<evidence type="ECO:0000313" key="3">
    <source>
        <dbReference type="Proteomes" id="UP001597512"/>
    </source>
</evidence>
<dbReference type="NCBIfam" id="NF033516">
    <property type="entry name" value="transpos_IS3"/>
    <property type="match status" value="1"/>
</dbReference>
<dbReference type="InterPro" id="IPR036397">
    <property type="entry name" value="RNaseH_sf"/>
</dbReference>
<feature type="domain" description="Integrase catalytic" evidence="1">
    <location>
        <begin position="118"/>
        <end position="282"/>
    </location>
</feature>
<reference evidence="3" key="1">
    <citation type="journal article" date="2019" name="Int. J. Syst. Evol. Microbiol.">
        <title>The Global Catalogue of Microorganisms (GCM) 10K type strain sequencing project: providing services to taxonomists for standard genome sequencing and annotation.</title>
        <authorList>
            <consortium name="The Broad Institute Genomics Platform"/>
            <consortium name="The Broad Institute Genome Sequencing Center for Infectious Disease"/>
            <person name="Wu L."/>
            <person name="Ma J."/>
        </authorList>
    </citation>
    <scope>NUCLEOTIDE SEQUENCE [LARGE SCALE GENOMIC DNA]</scope>
    <source>
        <strain evidence="3">KCTC 52490</strain>
    </source>
</reference>
<dbReference type="Pfam" id="PF00665">
    <property type="entry name" value="rve"/>
    <property type="match status" value="1"/>
</dbReference>
<protein>
    <submittedName>
        <fullName evidence="2">IS3 family transposase</fullName>
    </submittedName>
</protein>
<dbReference type="RefSeq" id="WP_381509214.1">
    <property type="nucleotide sequence ID" value="NZ_JBHUOM010000061.1"/>
</dbReference>
<keyword evidence="3" id="KW-1185">Reference proteome</keyword>
<dbReference type="PROSITE" id="PS50994">
    <property type="entry name" value="INTEGRASE"/>
    <property type="match status" value="1"/>
</dbReference>
<dbReference type="SUPFAM" id="SSF53098">
    <property type="entry name" value="Ribonuclease H-like"/>
    <property type="match status" value="1"/>
</dbReference>
<evidence type="ECO:0000259" key="1">
    <source>
        <dbReference type="PROSITE" id="PS50994"/>
    </source>
</evidence>
<dbReference type="PANTHER" id="PTHR46889">
    <property type="entry name" value="TRANSPOSASE INSF FOR INSERTION SEQUENCE IS3B-RELATED"/>
    <property type="match status" value="1"/>
</dbReference>
<dbReference type="InterPro" id="IPR050900">
    <property type="entry name" value="Transposase_IS3/IS150/IS904"/>
</dbReference>
<dbReference type="InterPro" id="IPR001584">
    <property type="entry name" value="Integrase_cat-core"/>
</dbReference>
<name>A0ABW6AVQ7_9BACT</name>
<dbReference type="Proteomes" id="UP001597512">
    <property type="component" value="Unassembled WGS sequence"/>
</dbReference>
<comment type="caution">
    <text evidence="2">The sequence shown here is derived from an EMBL/GenBank/DDBJ whole genome shotgun (WGS) entry which is preliminary data.</text>
</comment>
<evidence type="ECO:0000313" key="2">
    <source>
        <dbReference type="EMBL" id="MFD2938360.1"/>
    </source>
</evidence>
<dbReference type="Gene3D" id="3.30.420.10">
    <property type="entry name" value="Ribonuclease H-like superfamily/Ribonuclease H"/>
    <property type="match status" value="1"/>
</dbReference>
<dbReference type="EMBL" id="JBHUOM010000061">
    <property type="protein sequence ID" value="MFD2938360.1"/>
    <property type="molecule type" value="Genomic_DNA"/>
</dbReference>
<proteinExistence type="predicted"/>
<gene>
    <name evidence="2" type="ORF">ACFS25_31650</name>
</gene>
<organism evidence="2 3">
    <name type="scientific">Spirosoma flavum</name>
    <dbReference type="NCBI Taxonomy" id="2048557"/>
    <lineage>
        <taxon>Bacteria</taxon>
        <taxon>Pseudomonadati</taxon>
        <taxon>Bacteroidota</taxon>
        <taxon>Cytophagia</taxon>
        <taxon>Cytophagales</taxon>
        <taxon>Cytophagaceae</taxon>
        <taxon>Spirosoma</taxon>
    </lineage>
</organism>
<dbReference type="InterPro" id="IPR048020">
    <property type="entry name" value="Transpos_IS3"/>
</dbReference>
<accession>A0ABW6AVQ7</accession>
<dbReference type="InterPro" id="IPR012337">
    <property type="entry name" value="RNaseH-like_sf"/>
</dbReference>
<sequence>MLTNHPNISIRRLEDVLGFTRQGYYQYWQRQNEQVDDDLNVLRLVRPIRRQHPRIGVRKLYSLLQDEFLERGIKLGRDAFFELLARHKMLIRRRRRKVKTTFSGHPFRKYPNLIKNLMVERPNQLWVSDITYWFTQGGCLYISLITDAYSKRIMGYSVASSLGAVHCKAALEMALKKIKKRTAKALIHHSDRGLQYCSAIYIGLLDNYHVQISMTETGDPLENPIAERVNGILKNEYLAHKAVYSLAQAELVLEQAVFLYNYKRPHLSCDMLVPDQAHKGEGKLKRRWKNYYPKRQVGDIVDGENRV</sequence>
<dbReference type="PANTHER" id="PTHR46889:SF5">
    <property type="entry name" value="INTEGRASE PROTEIN"/>
    <property type="match status" value="1"/>
</dbReference>